<protein>
    <submittedName>
        <fullName evidence="1">Uncharacterized protein</fullName>
    </submittedName>
</protein>
<sequence length="121" mass="14294">MKEGKVLEDTMKLKSQIDLSDLSLCMASQGFYIKGRLRSDSNGSRRLWRSRGCHISVQKSFVHPLHAHQTSTRCVVASQPPAFRLRVRGRERRSLSYVNQRHKTWMLYLTIHTHRYPRWEI</sequence>
<gene>
    <name evidence="1" type="ORF">C5167_039731</name>
</gene>
<keyword evidence="2" id="KW-1185">Reference proteome</keyword>
<evidence type="ECO:0000313" key="2">
    <source>
        <dbReference type="Proteomes" id="UP000316621"/>
    </source>
</evidence>
<organism evidence="1 2">
    <name type="scientific">Papaver somniferum</name>
    <name type="common">Opium poppy</name>
    <dbReference type="NCBI Taxonomy" id="3469"/>
    <lineage>
        <taxon>Eukaryota</taxon>
        <taxon>Viridiplantae</taxon>
        <taxon>Streptophyta</taxon>
        <taxon>Embryophyta</taxon>
        <taxon>Tracheophyta</taxon>
        <taxon>Spermatophyta</taxon>
        <taxon>Magnoliopsida</taxon>
        <taxon>Ranunculales</taxon>
        <taxon>Papaveraceae</taxon>
        <taxon>Papaveroideae</taxon>
        <taxon>Papaver</taxon>
    </lineage>
</organism>
<dbReference type="Gramene" id="RZC46775">
    <property type="protein sequence ID" value="RZC46775"/>
    <property type="gene ID" value="C5167_039731"/>
</dbReference>
<reference evidence="1 2" key="1">
    <citation type="journal article" date="2018" name="Science">
        <title>The opium poppy genome and morphinan production.</title>
        <authorList>
            <person name="Guo L."/>
            <person name="Winzer T."/>
            <person name="Yang X."/>
            <person name="Li Y."/>
            <person name="Ning Z."/>
            <person name="He Z."/>
            <person name="Teodor R."/>
            <person name="Lu Y."/>
            <person name="Bowser T.A."/>
            <person name="Graham I.A."/>
            <person name="Ye K."/>
        </authorList>
    </citation>
    <scope>NUCLEOTIDE SEQUENCE [LARGE SCALE GENOMIC DNA]</scope>
    <source>
        <strain evidence="2">cv. HN1</strain>
        <tissue evidence="1">Leaves</tissue>
    </source>
</reference>
<name>A0A4Y7IH60_PAPSO</name>
<dbReference type="AlphaFoldDB" id="A0A4Y7IH60"/>
<dbReference type="Proteomes" id="UP000316621">
    <property type="component" value="Chromosome 1"/>
</dbReference>
<proteinExistence type="predicted"/>
<evidence type="ECO:0000313" key="1">
    <source>
        <dbReference type="EMBL" id="RZC46775.1"/>
    </source>
</evidence>
<dbReference type="EMBL" id="CM010715">
    <property type="protein sequence ID" value="RZC46775.1"/>
    <property type="molecule type" value="Genomic_DNA"/>
</dbReference>
<accession>A0A4Y7IH60</accession>